<dbReference type="AlphaFoldDB" id="A0AAV8DBK8"/>
<dbReference type="PRINTS" id="PR00080">
    <property type="entry name" value="SDRFAMILY"/>
</dbReference>
<protein>
    <submittedName>
        <fullName evidence="4">NAD(P)-binding Rossmann-fold superfamily protein</fullName>
    </submittedName>
</protein>
<dbReference type="PROSITE" id="PS00061">
    <property type="entry name" value="ADH_SHORT"/>
    <property type="match status" value="1"/>
</dbReference>
<evidence type="ECO:0000313" key="4">
    <source>
        <dbReference type="EMBL" id="KAJ4765280.1"/>
    </source>
</evidence>
<dbReference type="GO" id="GO:0016491">
    <property type="term" value="F:oxidoreductase activity"/>
    <property type="evidence" value="ECO:0007669"/>
    <property type="project" value="UniProtKB-KW"/>
</dbReference>
<dbReference type="CDD" id="cd05374">
    <property type="entry name" value="17beta-HSD-like_SDR_c"/>
    <property type="match status" value="1"/>
</dbReference>
<dbReference type="InterPro" id="IPR020904">
    <property type="entry name" value="Sc_DH/Rdtase_CS"/>
</dbReference>
<reference evidence="4" key="1">
    <citation type="submission" date="2022-08" db="EMBL/GenBank/DDBJ databases">
        <authorList>
            <person name="Marques A."/>
        </authorList>
    </citation>
    <scope>NUCLEOTIDE SEQUENCE</scope>
    <source>
        <strain evidence="4">RhyPub2mFocal</strain>
        <tissue evidence="4">Leaves</tissue>
    </source>
</reference>
<comment type="similarity">
    <text evidence="1 3">Belongs to the short-chain dehydrogenases/reductases (SDR) family.</text>
</comment>
<keyword evidence="5" id="KW-1185">Reference proteome</keyword>
<evidence type="ECO:0000313" key="5">
    <source>
        <dbReference type="Proteomes" id="UP001140206"/>
    </source>
</evidence>
<keyword evidence="2" id="KW-0560">Oxidoreductase</keyword>
<dbReference type="SUPFAM" id="SSF51735">
    <property type="entry name" value="NAD(P)-binding Rossmann-fold domains"/>
    <property type="match status" value="1"/>
</dbReference>
<accession>A0AAV8DBK8</accession>
<organism evidence="4 5">
    <name type="scientific">Rhynchospora pubera</name>
    <dbReference type="NCBI Taxonomy" id="906938"/>
    <lineage>
        <taxon>Eukaryota</taxon>
        <taxon>Viridiplantae</taxon>
        <taxon>Streptophyta</taxon>
        <taxon>Embryophyta</taxon>
        <taxon>Tracheophyta</taxon>
        <taxon>Spermatophyta</taxon>
        <taxon>Magnoliopsida</taxon>
        <taxon>Liliopsida</taxon>
        <taxon>Poales</taxon>
        <taxon>Cyperaceae</taxon>
        <taxon>Cyperoideae</taxon>
        <taxon>Rhynchosporeae</taxon>
        <taxon>Rhynchospora</taxon>
    </lineage>
</organism>
<sequence length="330" mass="36204">MAISGDGPVVLITGCTDGGIGHALALEFARRGCSVVATSRAVESMKALQGVGPNIWLRALDVRSEASIREMVEGVVGELGRIDVLVNNAGVHLVAPLAEAPMDSFHTIFDTNVYGPMRLIQAVAPHMIQRRQGRIVNVGSVTALAPGPWAGVYSASKSALHALSDTLRLELRSFGISVTTVAPGAISSNLGHSSLQTYDKIADWKFYKEFESTIRARTDISQGPKSTPAHVFAKKMVASVLNKNPPRWFSYGRFSTILAILYYLPLSIRDYFYRLTTAQDIISIKLYAYTYITLQLYIIEPNTAQLYIPTVFVKLMPRTEEEKTTSKHPN</sequence>
<dbReference type="Pfam" id="PF00106">
    <property type="entry name" value="adh_short"/>
    <property type="match status" value="1"/>
</dbReference>
<dbReference type="Gene3D" id="3.40.50.720">
    <property type="entry name" value="NAD(P)-binding Rossmann-like Domain"/>
    <property type="match status" value="1"/>
</dbReference>
<dbReference type="FunFam" id="3.40.50.720:FF:000261">
    <property type="entry name" value="NADPH-dependent 1-acyldihydroxyacetone phosphate reductase"/>
    <property type="match status" value="1"/>
</dbReference>
<dbReference type="PANTHER" id="PTHR44169:SF6">
    <property type="entry name" value="NADPH-DEPENDENT 1-ACYLDIHYDROXYACETONE PHOSPHATE REDUCTASE"/>
    <property type="match status" value="1"/>
</dbReference>
<dbReference type="GO" id="GO:0005783">
    <property type="term" value="C:endoplasmic reticulum"/>
    <property type="evidence" value="ECO:0007669"/>
    <property type="project" value="TreeGrafter"/>
</dbReference>
<dbReference type="InterPro" id="IPR036291">
    <property type="entry name" value="NAD(P)-bd_dom_sf"/>
</dbReference>
<dbReference type="InterPro" id="IPR002347">
    <property type="entry name" value="SDR_fam"/>
</dbReference>
<dbReference type="EMBL" id="JAMFTS010000004">
    <property type="protein sequence ID" value="KAJ4765280.1"/>
    <property type="molecule type" value="Genomic_DNA"/>
</dbReference>
<dbReference type="PRINTS" id="PR00081">
    <property type="entry name" value="GDHRDH"/>
</dbReference>
<name>A0AAV8DBK8_9POAL</name>
<evidence type="ECO:0000256" key="1">
    <source>
        <dbReference type="ARBA" id="ARBA00006484"/>
    </source>
</evidence>
<comment type="caution">
    <text evidence="4">The sequence shown here is derived from an EMBL/GenBank/DDBJ whole genome shotgun (WGS) entry which is preliminary data.</text>
</comment>
<evidence type="ECO:0000256" key="2">
    <source>
        <dbReference type="ARBA" id="ARBA00023002"/>
    </source>
</evidence>
<dbReference type="PANTHER" id="PTHR44169">
    <property type="entry name" value="NADPH-DEPENDENT 1-ACYLDIHYDROXYACETONE PHOSPHATE REDUCTASE"/>
    <property type="match status" value="1"/>
</dbReference>
<gene>
    <name evidence="4" type="ORF">LUZ62_075655</name>
</gene>
<evidence type="ECO:0000256" key="3">
    <source>
        <dbReference type="RuleBase" id="RU000363"/>
    </source>
</evidence>
<dbReference type="Proteomes" id="UP001140206">
    <property type="component" value="Chromosome 4"/>
</dbReference>
<proteinExistence type="inferred from homology"/>